<proteinExistence type="inferred from homology"/>
<dbReference type="EMBL" id="CAWUPB010000850">
    <property type="protein sequence ID" value="CAK7325117.1"/>
    <property type="molecule type" value="Genomic_DNA"/>
</dbReference>
<accession>A0AAV1QX48</accession>
<keyword evidence="5" id="KW-0819">tRNA processing</keyword>
<keyword evidence="8" id="KW-0255">Endonuclease</keyword>
<evidence type="ECO:0000256" key="5">
    <source>
        <dbReference type="ARBA" id="ARBA00022694"/>
    </source>
</evidence>
<evidence type="ECO:0000256" key="8">
    <source>
        <dbReference type="ARBA" id="ARBA00022759"/>
    </source>
</evidence>
<comment type="catalytic activity">
    <reaction evidence="1">
        <text>Endonucleolytic cleavage of RNA, removing extra 3' nucleotides from tRNA precursor, generating 3' termini of tRNAs. A 3'-hydroxy group is left at the tRNA terminus and a 5'-phosphoryl group is left at the trailer molecule.</text>
        <dbReference type="EC" id="3.1.26.11"/>
    </reaction>
</comment>
<dbReference type="AlphaFoldDB" id="A0AAV1QX48"/>
<keyword evidence="6" id="KW-0540">Nuclease</keyword>
<dbReference type="InterPro" id="IPR047151">
    <property type="entry name" value="RNZ2-like"/>
</dbReference>
<protein>
    <recommendedName>
        <fullName evidence="4">ribonuclease Z</fullName>
        <ecNumber evidence="4">3.1.26.11</ecNumber>
    </recommendedName>
</protein>
<keyword evidence="14" id="KW-1185">Reference proteome</keyword>
<keyword evidence="10" id="KW-0862">Zinc</keyword>
<feature type="domain" description="tRNase Z endonuclease" evidence="12">
    <location>
        <begin position="51"/>
        <end position="107"/>
    </location>
</feature>
<evidence type="ECO:0000256" key="7">
    <source>
        <dbReference type="ARBA" id="ARBA00022723"/>
    </source>
</evidence>
<name>A0AAV1QX48_9ROSI</name>
<reference evidence="13 14" key="1">
    <citation type="submission" date="2024-01" db="EMBL/GenBank/DDBJ databases">
        <authorList>
            <person name="Waweru B."/>
        </authorList>
    </citation>
    <scope>NUCLEOTIDE SEQUENCE [LARGE SCALE GENOMIC DNA]</scope>
</reference>
<dbReference type="Gene3D" id="3.60.15.10">
    <property type="entry name" value="Ribonuclease Z/Hydroxyacylglutathione hydrolase-like"/>
    <property type="match status" value="2"/>
</dbReference>
<feature type="compositionally biased region" description="Polar residues" evidence="11">
    <location>
        <begin position="1"/>
        <end position="21"/>
    </location>
</feature>
<evidence type="ECO:0000313" key="13">
    <source>
        <dbReference type="EMBL" id="CAK7325117.1"/>
    </source>
</evidence>
<sequence length="799" mass="88652">MENVSKTFKFNQSRAKGSYNSHEPKKNKLRQNNGHGDVVNTTAYVQILGTGMDTHDTLPSVLLFFDNQRFIFNVGEGLQRFCAEHKIKLSKIDYVCLSRACSETAGGLPGLLLTLAGMGEGMSVNIWGPSDLKLLVEAMKSFIPHAAMVHTKLISDDRHVLVDNNAVKVSAILLRPHILDGSHVKPCEISVIYVCELHEIRGKFNKEKADAFGLTVREKYRILQRGDSVHPSDVFGPSIPGPIVFIVDCPTESHAQELLFMESLNGYYSDFSDSSPQSTKVVNCIIHLTPASVVSSPSYEKWMQKFDSAQHIRAGHALKNVEIPILKSSARVAARLNYLCPQLFPTPTFLSLRDRNNAAQPSAASSEGPVSKLSQSIFAENLLKFNLRPHARLGLDKSNVPSLIAPTDVISELLLEIPEIVDAAQHVSEFWKEPSETKEDTTVTQDSKVGFEDRSFDGNYAFPSCLENIQRDDLEVVFLGTGSSQPSKYRNVSSIYINLFSKGSLLLDCGEGTLAQLKRRYGKEGADNAVRNLRCVWISHIHADHHAGLVRILTLRQDLLRGVLHEPILVIGPMQLKRFLDEYQRLEDLHMQFLDCRDTVVASWNAFEGDTADINHRTTNNPGLSSSAEESFLKHCSKRPKLSESVDNGVAFLLLKSLKKILREAGLDRLISFPVVHCPEAFGVVLKAAERNNSAGEATFEDGMVGEAIARNHSTTKEAIEVGDSADAYRIILTHFSQRYPKIPSLDEISIQKTCIAFDLMSINVADLPMLPNVLPYLKLLFKKEMTTDTSDDAINATP</sequence>
<evidence type="ECO:0000256" key="1">
    <source>
        <dbReference type="ARBA" id="ARBA00000402"/>
    </source>
</evidence>
<keyword evidence="7" id="KW-0479">Metal-binding</keyword>
<comment type="similarity">
    <text evidence="3">Belongs to the RNase Z family.</text>
</comment>
<dbReference type="Proteomes" id="UP001314170">
    <property type="component" value="Unassembled WGS sequence"/>
</dbReference>
<gene>
    <name evidence="13" type="ORF">DCAF_LOCUS2789</name>
</gene>
<evidence type="ECO:0000313" key="14">
    <source>
        <dbReference type="Proteomes" id="UP001314170"/>
    </source>
</evidence>
<dbReference type="GO" id="GO:0042781">
    <property type="term" value="F:3'-tRNA processing endoribonuclease activity"/>
    <property type="evidence" value="ECO:0007669"/>
    <property type="project" value="UniProtKB-EC"/>
</dbReference>
<dbReference type="SUPFAM" id="SSF56281">
    <property type="entry name" value="Metallo-hydrolase/oxidoreductase"/>
    <property type="match status" value="2"/>
</dbReference>
<organism evidence="13 14">
    <name type="scientific">Dovyalis caffra</name>
    <dbReference type="NCBI Taxonomy" id="77055"/>
    <lineage>
        <taxon>Eukaryota</taxon>
        <taxon>Viridiplantae</taxon>
        <taxon>Streptophyta</taxon>
        <taxon>Embryophyta</taxon>
        <taxon>Tracheophyta</taxon>
        <taxon>Spermatophyta</taxon>
        <taxon>Magnoliopsida</taxon>
        <taxon>eudicotyledons</taxon>
        <taxon>Gunneridae</taxon>
        <taxon>Pentapetalae</taxon>
        <taxon>rosids</taxon>
        <taxon>fabids</taxon>
        <taxon>Malpighiales</taxon>
        <taxon>Salicaceae</taxon>
        <taxon>Flacourtieae</taxon>
        <taxon>Dovyalis</taxon>
    </lineage>
</organism>
<evidence type="ECO:0000256" key="2">
    <source>
        <dbReference type="ARBA" id="ARBA00001947"/>
    </source>
</evidence>
<dbReference type="GO" id="GO:0005739">
    <property type="term" value="C:mitochondrion"/>
    <property type="evidence" value="ECO:0007669"/>
    <property type="project" value="TreeGrafter"/>
</dbReference>
<evidence type="ECO:0000256" key="6">
    <source>
        <dbReference type="ARBA" id="ARBA00022722"/>
    </source>
</evidence>
<comment type="cofactor">
    <cofactor evidence="2">
        <name>Zn(2+)</name>
        <dbReference type="ChEBI" id="CHEBI:29105"/>
    </cofactor>
</comment>
<evidence type="ECO:0000256" key="4">
    <source>
        <dbReference type="ARBA" id="ARBA00012477"/>
    </source>
</evidence>
<dbReference type="InterPro" id="IPR036866">
    <property type="entry name" value="RibonucZ/Hydroxyglut_hydro"/>
</dbReference>
<dbReference type="PANTHER" id="PTHR12553">
    <property type="entry name" value="ZINC PHOSPHODIESTERASE ELAC PROTEIN 2"/>
    <property type="match status" value="1"/>
</dbReference>
<evidence type="ECO:0000256" key="9">
    <source>
        <dbReference type="ARBA" id="ARBA00022801"/>
    </source>
</evidence>
<feature type="region of interest" description="Disordered" evidence="11">
    <location>
        <begin position="1"/>
        <end position="34"/>
    </location>
</feature>
<dbReference type="Pfam" id="PF23023">
    <property type="entry name" value="Anti-Pycsar_Apyc1"/>
    <property type="match status" value="1"/>
</dbReference>
<dbReference type="InterPro" id="IPR027794">
    <property type="entry name" value="tRNase_Z_dom"/>
</dbReference>
<evidence type="ECO:0000256" key="3">
    <source>
        <dbReference type="ARBA" id="ARBA00007823"/>
    </source>
</evidence>
<dbReference type="EC" id="3.1.26.11" evidence="4"/>
<evidence type="ECO:0000259" key="12">
    <source>
        <dbReference type="Pfam" id="PF13691"/>
    </source>
</evidence>
<dbReference type="CDD" id="cd07718">
    <property type="entry name" value="RNaseZ_ELAC1_ELAC2-C-term-like_MBL-fold"/>
    <property type="match status" value="1"/>
</dbReference>
<evidence type="ECO:0000256" key="10">
    <source>
        <dbReference type="ARBA" id="ARBA00022833"/>
    </source>
</evidence>
<dbReference type="Pfam" id="PF13691">
    <property type="entry name" value="Lactamase_B_4"/>
    <property type="match status" value="1"/>
</dbReference>
<dbReference type="PANTHER" id="PTHR12553:SF72">
    <property type="entry name" value="RIBONUCLEASE Z"/>
    <property type="match status" value="1"/>
</dbReference>
<dbReference type="GO" id="GO:1990180">
    <property type="term" value="P:mitochondrial tRNA 3'-end processing"/>
    <property type="evidence" value="ECO:0007669"/>
    <property type="project" value="TreeGrafter"/>
</dbReference>
<evidence type="ECO:0000256" key="11">
    <source>
        <dbReference type="SAM" id="MobiDB-lite"/>
    </source>
</evidence>
<dbReference type="FunFam" id="3.60.15.10:FF:000037">
    <property type="entry name" value="tRNAse Z4"/>
    <property type="match status" value="1"/>
</dbReference>
<dbReference type="GO" id="GO:0046872">
    <property type="term" value="F:metal ion binding"/>
    <property type="evidence" value="ECO:0007669"/>
    <property type="project" value="UniProtKB-KW"/>
</dbReference>
<keyword evidence="9" id="KW-0378">Hydrolase</keyword>
<comment type="caution">
    <text evidence="13">The sequence shown here is derived from an EMBL/GenBank/DDBJ whole genome shotgun (WGS) entry which is preliminary data.</text>
</comment>